<accession>A0A9Q1GEH0</accession>
<feature type="compositionally biased region" description="Polar residues" evidence="1">
    <location>
        <begin position="27"/>
        <end position="46"/>
    </location>
</feature>
<protein>
    <submittedName>
        <fullName evidence="2">Uncharacterized protein</fullName>
    </submittedName>
</protein>
<sequence>MAAVTVTPVLTCADPGGGEEYAGLRTGHSTTSTGWDSTGADTASSLSPRVGLPACLPVWIERHKLGE</sequence>
<keyword evidence="3" id="KW-1185">Reference proteome</keyword>
<gene>
    <name evidence="2" type="ORF">SKAU_G00029860</name>
</gene>
<evidence type="ECO:0000313" key="3">
    <source>
        <dbReference type="Proteomes" id="UP001152622"/>
    </source>
</evidence>
<dbReference type="EMBL" id="JAINUF010000001">
    <property type="protein sequence ID" value="KAJ8382208.1"/>
    <property type="molecule type" value="Genomic_DNA"/>
</dbReference>
<reference evidence="2" key="1">
    <citation type="journal article" date="2023" name="Science">
        <title>Genome structures resolve the early diversification of teleost fishes.</title>
        <authorList>
            <person name="Parey E."/>
            <person name="Louis A."/>
            <person name="Montfort J."/>
            <person name="Bouchez O."/>
            <person name="Roques C."/>
            <person name="Iampietro C."/>
            <person name="Lluch J."/>
            <person name="Castinel A."/>
            <person name="Donnadieu C."/>
            <person name="Desvignes T."/>
            <person name="Floi Bucao C."/>
            <person name="Jouanno E."/>
            <person name="Wen M."/>
            <person name="Mejri S."/>
            <person name="Dirks R."/>
            <person name="Jansen H."/>
            <person name="Henkel C."/>
            <person name="Chen W.J."/>
            <person name="Zahm M."/>
            <person name="Cabau C."/>
            <person name="Klopp C."/>
            <person name="Thompson A.W."/>
            <person name="Robinson-Rechavi M."/>
            <person name="Braasch I."/>
            <person name="Lecointre G."/>
            <person name="Bobe J."/>
            <person name="Postlethwait J.H."/>
            <person name="Berthelot C."/>
            <person name="Roest Crollius H."/>
            <person name="Guiguen Y."/>
        </authorList>
    </citation>
    <scope>NUCLEOTIDE SEQUENCE</scope>
    <source>
        <strain evidence="2">WJC10195</strain>
    </source>
</reference>
<dbReference type="Proteomes" id="UP001152622">
    <property type="component" value="Chromosome 1"/>
</dbReference>
<proteinExistence type="predicted"/>
<feature type="region of interest" description="Disordered" evidence="1">
    <location>
        <begin position="13"/>
        <end position="46"/>
    </location>
</feature>
<dbReference type="AlphaFoldDB" id="A0A9Q1GEH0"/>
<name>A0A9Q1GEH0_SYNKA</name>
<organism evidence="2 3">
    <name type="scientific">Synaphobranchus kaupii</name>
    <name type="common">Kaup's arrowtooth eel</name>
    <dbReference type="NCBI Taxonomy" id="118154"/>
    <lineage>
        <taxon>Eukaryota</taxon>
        <taxon>Metazoa</taxon>
        <taxon>Chordata</taxon>
        <taxon>Craniata</taxon>
        <taxon>Vertebrata</taxon>
        <taxon>Euteleostomi</taxon>
        <taxon>Actinopterygii</taxon>
        <taxon>Neopterygii</taxon>
        <taxon>Teleostei</taxon>
        <taxon>Anguilliformes</taxon>
        <taxon>Synaphobranchidae</taxon>
        <taxon>Synaphobranchus</taxon>
    </lineage>
</organism>
<evidence type="ECO:0000256" key="1">
    <source>
        <dbReference type="SAM" id="MobiDB-lite"/>
    </source>
</evidence>
<comment type="caution">
    <text evidence="2">The sequence shown here is derived from an EMBL/GenBank/DDBJ whole genome shotgun (WGS) entry which is preliminary data.</text>
</comment>
<evidence type="ECO:0000313" key="2">
    <source>
        <dbReference type="EMBL" id="KAJ8382208.1"/>
    </source>
</evidence>